<organism evidence="1 2">
    <name type="scientific">Ascosphaera apis ARSEF 7405</name>
    <dbReference type="NCBI Taxonomy" id="392613"/>
    <lineage>
        <taxon>Eukaryota</taxon>
        <taxon>Fungi</taxon>
        <taxon>Dikarya</taxon>
        <taxon>Ascomycota</taxon>
        <taxon>Pezizomycotina</taxon>
        <taxon>Eurotiomycetes</taxon>
        <taxon>Eurotiomycetidae</taxon>
        <taxon>Onygenales</taxon>
        <taxon>Ascosphaeraceae</taxon>
        <taxon>Ascosphaera</taxon>
    </lineage>
</organism>
<dbReference type="PANTHER" id="PTHR46035:SF3">
    <property type="entry name" value="TRANSLOCATION PROTEIN SEC72"/>
    <property type="match status" value="1"/>
</dbReference>
<dbReference type="GO" id="GO:0030544">
    <property type="term" value="F:Hsp70 protein binding"/>
    <property type="evidence" value="ECO:0007669"/>
    <property type="project" value="TreeGrafter"/>
</dbReference>
<dbReference type="Proteomes" id="UP000242877">
    <property type="component" value="Unassembled WGS sequence"/>
</dbReference>
<dbReference type="SUPFAM" id="SSF48452">
    <property type="entry name" value="TPR-like"/>
    <property type="match status" value="1"/>
</dbReference>
<dbReference type="AlphaFoldDB" id="A0A168DSC6"/>
<evidence type="ECO:0000313" key="1">
    <source>
        <dbReference type="EMBL" id="KZZ98056.1"/>
    </source>
</evidence>
<evidence type="ECO:0000313" key="2">
    <source>
        <dbReference type="Proteomes" id="UP000242877"/>
    </source>
</evidence>
<dbReference type="EMBL" id="AZGZ01000001">
    <property type="protein sequence ID" value="KZZ98056.1"/>
    <property type="molecule type" value="Genomic_DNA"/>
</dbReference>
<gene>
    <name evidence="1" type="ORF">AAP_00317</name>
</gene>
<reference evidence="1 2" key="1">
    <citation type="journal article" date="2016" name="Genome Biol. Evol.">
        <title>Divergent and convergent evolution of fungal pathogenicity.</title>
        <authorList>
            <person name="Shang Y."/>
            <person name="Xiao G."/>
            <person name="Zheng P."/>
            <person name="Cen K."/>
            <person name="Zhan S."/>
            <person name="Wang C."/>
        </authorList>
    </citation>
    <scope>NUCLEOTIDE SEQUENCE [LARGE SCALE GENOMIC DNA]</scope>
    <source>
        <strain evidence="1 2">ARSEF 7405</strain>
    </source>
</reference>
<dbReference type="GO" id="GO:0051879">
    <property type="term" value="F:Hsp90 protein binding"/>
    <property type="evidence" value="ECO:0007669"/>
    <property type="project" value="TreeGrafter"/>
</dbReference>
<dbReference type="VEuPathDB" id="FungiDB:AAP_00317"/>
<dbReference type="GO" id="GO:0005829">
    <property type="term" value="C:cytosol"/>
    <property type="evidence" value="ECO:0007669"/>
    <property type="project" value="TreeGrafter"/>
</dbReference>
<name>A0A168DSC6_9EURO</name>
<dbReference type="GO" id="GO:0006457">
    <property type="term" value="P:protein folding"/>
    <property type="evidence" value="ECO:0007669"/>
    <property type="project" value="TreeGrafter"/>
</dbReference>
<sequence length="208" mass="22693">MSDLDLYTHHPLQLDPQSKAISLPGASSDIAAELEQLNQLHAGLVALETPGNVPPPPLPVNPKRGTQIAKLKESANQSYAKGAYPDSIRLYTLAIEMAFGRPLWEPASLVRDDLSVLYSNRSQSYIAQQMWPEGLVDAKLSVACSPVKNSKSWYRGGRCLNEMARYEEAKDWLEKGIEIEAATSDNTKDLKKLLDDALAGLAKTGSSA</sequence>
<dbReference type="InterPro" id="IPR011990">
    <property type="entry name" value="TPR-like_helical_dom_sf"/>
</dbReference>
<comment type="caution">
    <text evidence="1">The sequence shown here is derived from an EMBL/GenBank/DDBJ whole genome shotgun (WGS) entry which is preliminary data.</text>
</comment>
<accession>A0A168DSC6</accession>
<keyword evidence="2" id="KW-1185">Reference proteome</keyword>
<dbReference type="PANTHER" id="PTHR46035">
    <property type="entry name" value="TETRATRICOPEPTIDE REPEAT PROTEIN 4"/>
    <property type="match status" value="1"/>
</dbReference>
<proteinExistence type="predicted"/>
<protein>
    <submittedName>
        <fullName evidence="1">Chaperone binding protein</fullName>
    </submittedName>
</protein>
<dbReference type="OrthoDB" id="433738at2759"/>
<dbReference type="GO" id="GO:0005634">
    <property type="term" value="C:nucleus"/>
    <property type="evidence" value="ECO:0007669"/>
    <property type="project" value="TreeGrafter"/>
</dbReference>
<dbReference type="Gene3D" id="1.25.40.10">
    <property type="entry name" value="Tetratricopeptide repeat domain"/>
    <property type="match status" value="1"/>
</dbReference>